<feature type="domain" description="3-oxo-5-alpha-steroid 4-dehydrogenase C-terminal" evidence="7">
    <location>
        <begin position="112"/>
        <end position="194"/>
    </location>
</feature>
<keyword evidence="5" id="KW-0472">Membrane</keyword>
<keyword evidence="4" id="KW-1133">Transmembrane helix</keyword>
<dbReference type="InterPro" id="IPR001104">
    <property type="entry name" value="3-oxo-5_a-steroid_4-DH_C"/>
</dbReference>
<dbReference type="PROSITE" id="PS50244">
    <property type="entry name" value="S5A_REDUCTASE"/>
    <property type="match status" value="1"/>
</dbReference>
<reference evidence="8 9" key="1">
    <citation type="submission" date="2017-10" db="EMBL/GenBank/DDBJ databases">
        <title>Development of genomic resources for the powdery mildew, Erysiphe pulchra.</title>
        <authorList>
            <person name="Wadl P.A."/>
            <person name="Mack B.M."/>
            <person name="Moore G."/>
            <person name="Beltz S.B."/>
        </authorList>
    </citation>
    <scope>NUCLEOTIDE SEQUENCE [LARGE SCALE GENOMIC DNA]</scope>
    <source>
        <strain evidence="8">Cflorida</strain>
    </source>
</reference>
<dbReference type="EMBL" id="PEDP01000553">
    <property type="protein sequence ID" value="POS85595.1"/>
    <property type="molecule type" value="Genomic_DNA"/>
</dbReference>
<evidence type="ECO:0000259" key="7">
    <source>
        <dbReference type="Pfam" id="PF02544"/>
    </source>
</evidence>
<evidence type="ECO:0000256" key="3">
    <source>
        <dbReference type="ARBA" id="ARBA00022692"/>
    </source>
</evidence>
<dbReference type="PANTHER" id="PTHR10556">
    <property type="entry name" value="3-OXO-5-ALPHA-STEROID 4-DEHYDROGENASE"/>
    <property type="match status" value="1"/>
</dbReference>
<gene>
    <name evidence="8" type="ORF">EPUL_002994</name>
</gene>
<dbReference type="GO" id="GO:0006629">
    <property type="term" value="P:lipid metabolic process"/>
    <property type="evidence" value="ECO:0007669"/>
    <property type="project" value="InterPro"/>
</dbReference>
<protein>
    <recommendedName>
        <fullName evidence="7">3-oxo-5-alpha-steroid 4-dehydrogenase C-terminal domain-containing protein</fullName>
    </recommendedName>
</protein>
<dbReference type="Proteomes" id="UP000237438">
    <property type="component" value="Unassembled WGS sequence"/>
</dbReference>
<dbReference type="STRING" id="225359.A0A2S4PU78"/>
<evidence type="ECO:0000256" key="4">
    <source>
        <dbReference type="ARBA" id="ARBA00022989"/>
    </source>
</evidence>
<keyword evidence="9" id="KW-1185">Reference proteome</keyword>
<dbReference type="AlphaFoldDB" id="A0A2S4PU78"/>
<dbReference type="PANTHER" id="PTHR10556:SF43">
    <property type="entry name" value="STEROID 5-ALPHA-REDUCTASE DET2"/>
    <property type="match status" value="1"/>
</dbReference>
<dbReference type="InterPro" id="IPR039357">
    <property type="entry name" value="SRD5A/TECR"/>
</dbReference>
<dbReference type="OrthoDB" id="5788137at2759"/>
<sequence length="194" mass="22656">MFQFMNGVSIGGFLAGYGPAITTDTTKIESSMDINSTQVFWQQILPQWRRKLGLFIWLLGFAANIYHDEILRDIRRSPRKDARDRAQPEKSGSDDKGEEEKKISKEGKICVEKLYRIPERGLFRYILFPHYFTEWIEWAGWWMAGGSLFFPARTFLINEITTMLPRAIQGRNWYIEKFGKENLRGRKAIIPGIL</sequence>
<accession>A0A2S4PU78</accession>
<evidence type="ECO:0000256" key="1">
    <source>
        <dbReference type="ARBA" id="ARBA00004141"/>
    </source>
</evidence>
<organism evidence="8 9">
    <name type="scientific">Erysiphe pulchra</name>
    <dbReference type="NCBI Taxonomy" id="225359"/>
    <lineage>
        <taxon>Eukaryota</taxon>
        <taxon>Fungi</taxon>
        <taxon>Dikarya</taxon>
        <taxon>Ascomycota</taxon>
        <taxon>Pezizomycotina</taxon>
        <taxon>Leotiomycetes</taxon>
        <taxon>Erysiphales</taxon>
        <taxon>Erysiphaceae</taxon>
        <taxon>Erysiphe</taxon>
    </lineage>
</organism>
<comment type="subcellular location">
    <subcellularLocation>
        <location evidence="1">Membrane</location>
        <topology evidence="1">Multi-pass membrane protein</topology>
    </subcellularLocation>
</comment>
<proteinExistence type="inferred from homology"/>
<evidence type="ECO:0000256" key="2">
    <source>
        <dbReference type="ARBA" id="ARBA00007742"/>
    </source>
</evidence>
<evidence type="ECO:0000256" key="5">
    <source>
        <dbReference type="ARBA" id="ARBA00023136"/>
    </source>
</evidence>
<evidence type="ECO:0000313" key="8">
    <source>
        <dbReference type="EMBL" id="POS85595.1"/>
    </source>
</evidence>
<feature type="region of interest" description="Disordered" evidence="6">
    <location>
        <begin position="81"/>
        <end position="102"/>
    </location>
</feature>
<comment type="caution">
    <text evidence="8">The sequence shown here is derived from an EMBL/GenBank/DDBJ whole genome shotgun (WGS) entry which is preliminary data.</text>
</comment>
<evidence type="ECO:0000256" key="6">
    <source>
        <dbReference type="SAM" id="MobiDB-lite"/>
    </source>
</evidence>
<comment type="similarity">
    <text evidence="2">Belongs to the steroid 5-alpha reductase family.</text>
</comment>
<dbReference type="GO" id="GO:0016627">
    <property type="term" value="F:oxidoreductase activity, acting on the CH-CH group of donors"/>
    <property type="evidence" value="ECO:0007669"/>
    <property type="project" value="InterPro"/>
</dbReference>
<dbReference type="GO" id="GO:0016020">
    <property type="term" value="C:membrane"/>
    <property type="evidence" value="ECO:0007669"/>
    <property type="project" value="UniProtKB-SubCell"/>
</dbReference>
<dbReference type="Pfam" id="PF02544">
    <property type="entry name" value="Steroid_dh"/>
    <property type="match status" value="1"/>
</dbReference>
<evidence type="ECO:0000313" key="9">
    <source>
        <dbReference type="Proteomes" id="UP000237438"/>
    </source>
</evidence>
<name>A0A2S4PU78_9PEZI</name>
<keyword evidence="3" id="KW-0812">Transmembrane</keyword>